<dbReference type="PANTHER" id="PTHR42856:SF1">
    <property type="entry name" value="ACYL-COENZYME A THIOESTERASE PAAI"/>
    <property type="match status" value="1"/>
</dbReference>
<evidence type="ECO:0000259" key="2">
    <source>
        <dbReference type="Pfam" id="PF03061"/>
    </source>
</evidence>
<organism evidence="3 4">
    <name type="scientific">Halorientalis persicus</name>
    <dbReference type="NCBI Taxonomy" id="1367881"/>
    <lineage>
        <taxon>Archaea</taxon>
        <taxon>Methanobacteriati</taxon>
        <taxon>Methanobacteriota</taxon>
        <taxon>Stenosarchaea group</taxon>
        <taxon>Halobacteria</taxon>
        <taxon>Halobacteriales</taxon>
        <taxon>Haloarculaceae</taxon>
        <taxon>Halorientalis</taxon>
    </lineage>
</organism>
<sequence>MMDITDIMEHIPFARHLGIDVIDAEEGYAKGQLELTNELSSNPGHLIAHGGVAFALADTVGGAAVVSLNHTVTPTIDMRIDYLNPATTDLIAEAEVIRNGDSVAVAEVDVRDKNDTEIASARGIYKTGDHDGESAWTDSENITSFIEQ</sequence>
<name>A0A1H8MUS1_9EURY</name>
<dbReference type="SUPFAM" id="SSF54637">
    <property type="entry name" value="Thioesterase/thiol ester dehydrase-isomerase"/>
    <property type="match status" value="1"/>
</dbReference>
<evidence type="ECO:0000313" key="3">
    <source>
        <dbReference type="EMBL" id="SEO21231.1"/>
    </source>
</evidence>
<dbReference type="InterPro" id="IPR006683">
    <property type="entry name" value="Thioestr_dom"/>
</dbReference>
<dbReference type="CDD" id="cd03443">
    <property type="entry name" value="PaaI_thioesterase"/>
    <property type="match status" value="1"/>
</dbReference>
<dbReference type="PANTHER" id="PTHR42856">
    <property type="entry name" value="ACYL-COENZYME A THIOESTERASE PAAI"/>
    <property type="match status" value="1"/>
</dbReference>
<dbReference type="Pfam" id="PF03061">
    <property type="entry name" value="4HBT"/>
    <property type="match status" value="1"/>
</dbReference>
<evidence type="ECO:0000313" key="4">
    <source>
        <dbReference type="Proteomes" id="UP000198775"/>
    </source>
</evidence>
<protein>
    <submittedName>
        <fullName evidence="3">Uncharacterized domain 1-containing protein</fullName>
    </submittedName>
</protein>
<dbReference type="Proteomes" id="UP000198775">
    <property type="component" value="Unassembled WGS sequence"/>
</dbReference>
<proteinExistence type="predicted"/>
<keyword evidence="1" id="KW-0378">Hydrolase</keyword>
<dbReference type="InterPro" id="IPR003736">
    <property type="entry name" value="PAAI_dom"/>
</dbReference>
<reference evidence="4" key="1">
    <citation type="submission" date="2016-10" db="EMBL/GenBank/DDBJ databases">
        <authorList>
            <person name="Varghese N."/>
            <person name="Submissions S."/>
        </authorList>
    </citation>
    <scope>NUCLEOTIDE SEQUENCE [LARGE SCALE GENOMIC DNA]</scope>
    <source>
        <strain evidence="4">IBRC-M 10043</strain>
    </source>
</reference>
<dbReference type="InterPro" id="IPR029069">
    <property type="entry name" value="HotDog_dom_sf"/>
</dbReference>
<dbReference type="InterPro" id="IPR052723">
    <property type="entry name" value="Acyl-CoA_thioesterase_PaaI"/>
</dbReference>
<dbReference type="NCBIfam" id="TIGR00369">
    <property type="entry name" value="unchar_dom_1"/>
    <property type="match status" value="1"/>
</dbReference>
<dbReference type="EMBL" id="FOCX01000009">
    <property type="protein sequence ID" value="SEO21231.1"/>
    <property type="molecule type" value="Genomic_DNA"/>
</dbReference>
<dbReference type="GO" id="GO:0016289">
    <property type="term" value="F:acyl-CoA hydrolase activity"/>
    <property type="evidence" value="ECO:0007669"/>
    <property type="project" value="TreeGrafter"/>
</dbReference>
<accession>A0A1H8MUS1</accession>
<keyword evidence="4" id="KW-1185">Reference proteome</keyword>
<dbReference type="AlphaFoldDB" id="A0A1H8MUS1"/>
<gene>
    <name evidence="3" type="ORF">SAMN05216388_1009138</name>
</gene>
<feature type="domain" description="Thioesterase" evidence="2">
    <location>
        <begin position="47"/>
        <end position="118"/>
    </location>
</feature>
<dbReference type="Gene3D" id="3.10.129.10">
    <property type="entry name" value="Hotdog Thioesterase"/>
    <property type="match status" value="1"/>
</dbReference>
<evidence type="ECO:0000256" key="1">
    <source>
        <dbReference type="ARBA" id="ARBA00022801"/>
    </source>
</evidence>